<dbReference type="InterPro" id="IPR000008">
    <property type="entry name" value="C2_dom"/>
</dbReference>
<feature type="region of interest" description="Disordered" evidence="1">
    <location>
        <begin position="197"/>
        <end position="218"/>
    </location>
</feature>
<evidence type="ECO:0000259" key="2">
    <source>
        <dbReference type="PROSITE" id="PS50004"/>
    </source>
</evidence>
<feature type="compositionally biased region" description="Basic and acidic residues" evidence="1">
    <location>
        <begin position="284"/>
        <end position="295"/>
    </location>
</feature>
<feature type="compositionally biased region" description="Basic and acidic residues" evidence="1">
    <location>
        <begin position="262"/>
        <end position="275"/>
    </location>
</feature>
<dbReference type="InterPro" id="IPR035892">
    <property type="entry name" value="C2_domain_sf"/>
</dbReference>
<dbReference type="CDD" id="cd04051">
    <property type="entry name" value="C2_SRC2_like"/>
    <property type="match status" value="1"/>
</dbReference>
<dbReference type="InterPro" id="IPR044750">
    <property type="entry name" value="C2_SRC2/BAP"/>
</dbReference>
<evidence type="ECO:0000313" key="4">
    <source>
        <dbReference type="RefSeq" id="XP_048137113.1"/>
    </source>
</evidence>
<protein>
    <submittedName>
        <fullName evidence="4">Uncharacterized protein LOC115746022</fullName>
    </submittedName>
</protein>
<feature type="domain" description="C2" evidence="2">
    <location>
        <begin position="1"/>
        <end position="115"/>
    </location>
</feature>
<feature type="compositionally biased region" description="Basic and acidic residues" evidence="1">
    <location>
        <begin position="139"/>
        <end position="156"/>
    </location>
</feature>
<sequence>MYSPALLDLEITVISAKHLKNVNWRSGDLKPYATFSLDHDPYLRLSTRPDDSGSTRPVWNEILTIPLTAASPADAILTVEVFHSKPSETPKPLVGSSRFPLSHLIDSEGDAPRVYALDLYRPSGRPQGKLRIKLAVRERPRPPPPRYHDFAPEDRAPSVPTAPIDFSSYAVDHKLKVPSGYSSPYCPSAPVDFSYPVQEHRPIPPPRYTASAPGESLSSEHLIPTPRWIFDHRASAPVYPAPSNSRSSDNLVPNEPAAPCDSSRREQRPLPRCEDVGSVLGRLNLEEGNARETDYAARNAPGYGH</sequence>
<dbReference type="Proteomes" id="UP000827889">
    <property type="component" value="Chromosome 6"/>
</dbReference>
<dbReference type="PANTHER" id="PTHR32246:SF70">
    <property type="entry name" value="CALCIUM-DEPENDENT LIPID-BINDING (CALB DOMAIN) FAMILY PROTEIN"/>
    <property type="match status" value="1"/>
</dbReference>
<dbReference type="PROSITE" id="PS50004">
    <property type="entry name" value="C2"/>
    <property type="match status" value="1"/>
</dbReference>
<feature type="region of interest" description="Disordered" evidence="1">
    <location>
        <begin position="139"/>
        <end position="158"/>
    </location>
</feature>
<evidence type="ECO:0000313" key="3">
    <source>
        <dbReference type="Proteomes" id="UP000827889"/>
    </source>
</evidence>
<dbReference type="Pfam" id="PF00168">
    <property type="entry name" value="C2"/>
    <property type="match status" value="1"/>
</dbReference>
<name>A0ABM3HKI4_9MYRT</name>
<feature type="region of interest" description="Disordered" evidence="1">
    <location>
        <begin position="240"/>
        <end position="305"/>
    </location>
</feature>
<dbReference type="RefSeq" id="XP_048137113.1">
    <property type="nucleotide sequence ID" value="XM_048281156.1"/>
</dbReference>
<organism evidence="3 4">
    <name type="scientific">Rhodamnia argentea</name>
    <dbReference type="NCBI Taxonomy" id="178133"/>
    <lineage>
        <taxon>Eukaryota</taxon>
        <taxon>Viridiplantae</taxon>
        <taxon>Streptophyta</taxon>
        <taxon>Embryophyta</taxon>
        <taxon>Tracheophyta</taxon>
        <taxon>Spermatophyta</taxon>
        <taxon>Magnoliopsida</taxon>
        <taxon>eudicotyledons</taxon>
        <taxon>Gunneridae</taxon>
        <taxon>Pentapetalae</taxon>
        <taxon>rosids</taxon>
        <taxon>malvids</taxon>
        <taxon>Myrtales</taxon>
        <taxon>Myrtaceae</taxon>
        <taxon>Myrtoideae</taxon>
        <taxon>Myrteae</taxon>
        <taxon>Australasian group</taxon>
        <taxon>Rhodamnia</taxon>
    </lineage>
</organism>
<dbReference type="PANTHER" id="PTHR32246">
    <property type="entry name" value="INGRESSION PROTEIN FIC1"/>
    <property type="match status" value="1"/>
</dbReference>
<feature type="compositionally biased region" description="Polar residues" evidence="1">
    <location>
        <begin position="242"/>
        <end position="251"/>
    </location>
</feature>
<gene>
    <name evidence="4" type="primary">LOC115746022</name>
</gene>
<dbReference type="GeneID" id="115746022"/>
<dbReference type="SUPFAM" id="SSF49562">
    <property type="entry name" value="C2 domain (Calcium/lipid-binding domain, CaLB)"/>
    <property type="match status" value="1"/>
</dbReference>
<reference evidence="4" key="1">
    <citation type="submission" date="2025-08" db="UniProtKB">
        <authorList>
            <consortium name="RefSeq"/>
        </authorList>
    </citation>
    <scope>IDENTIFICATION</scope>
    <source>
        <tissue evidence="4">Leaf</tissue>
    </source>
</reference>
<dbReference type="Gene3D" id="2.60.40.150">
    <property type="entry name" value="C2 domain"/>
    <property type="match status" value="1"/>
</dbReference>
<keyword evidence="3" id="KW-1185">Reference proteome</keyword>
<proteinExistence type="predicted"/>
<dbReference type="SMART" id="SM00239">
    <property type="entry name" value="C2"/>
    <property type="match status" value="1"/>
</dbReference>
<evidence type="ECO:0000256" key="1">
    <source>
        <dbReference type="SAM" id="MobiDB-lite"/>
    </source>
</evidence>
<accession>A0ABM3HKI4</accession>